<dbReference type="InParanoid" id="A0A517S9G8"/>
<name>A0A517S9G8_9PLAN</name>
<dbReference type="InterPro" id="IPR051125">
    <property type="entry name" value="ABC-4/HrtB_transporter"/>
</dbReference>
<evidence type="ECO:0000256" key="1">
    <source>
        <dbReference type="ARBA" id="ARBA00004651"/>
    </source>
</evidence>
<dbReference type="Pfam" id="PF02687">
    <property type="entry name" value="FtsX"/>
    <property type="match status" value="1"/>
</dbReference>
<dbReference type="Proteomes" id="UP000315700">
    <property type="component" value="Chromosome"/>
</dbReference>
<organism evidence="9 10">
    <name type="scientific">Caulifigura coniformis</name>
    <dbReference type="NCBI Taxonomy" id="2527983"/>
    <lineage>
        <taxon>Bacteria</taxon>
        <taxon>Pseudomonadati</taxon>
        <taxon>Planctomycetota</taxon>
        <taxon>Planctomycetia</taxon>
        <taxon>Planctomycetales</taxon>
        <taxon>Planctomycetaceae</taxon>
        <taxon>Caulifigura</taxon>
    </lineage>
</organism>
<feature type="transmembrane region" description="Helical" evidence="6">
    <location>
        <begin position="255"/>
        <end position="276"/>
    </location>
</feature>
<dbReference type="OrthoDB" id="251089at2"/>
<feature type="domain" description="MacB-like periplasmic core" evidence="8">
    <location>
        <begin position="19"/>
        <end position="221"/>
    </location>
</feature>
<dbReference type="Pfam" id="PF12704">
    <property type="entry name" value="MacB_PCD"/>
    <property type="match status" value="1"/>
</dbReference>
<accession>A0A517S9G8</accession>
<evidence type="ECO:0000256" key="6">
    <source>
        <dbReference type="SAM" id="Phobius"/>
    </source>
</evidence>
<feature type="domain" description="ABC3 transporter permease C-terminal" evidence="7">
    <location>
        <begin position="257"/>
        <end position="371"/>
    </location>
</feature>
<comment type="subcellular location">
    <subcellularLocation>
        <location evidence="1">Cell membrane</location>
        <topology evidence="1">Multi-pass membrane protein</topology>
    </subcellularLocation>
</comment>
<dbReference type="InterPro" id="IPR025857">
    <property type="entry name" value="MacB_PCD"/>
</dbReference>
<evidence type="ECO:0000313" key="10">
    <source>
        <dbReference type="Proteomes" id="UP000315700"/>
    </source>
</evidence>
<dbReference type="InterPro" id="IPR003838">
    <property type="entry name" value="ABC3_permease_C"/>
</dbReference>
<keyword evidence="4 6" id="KW-1133">Transmembrane helix</keyword>
<evidence type="ECO:0000259" key="8">
    <source>
        <dbReference type="Pfam" id="PF12704"/>
    </source>
</evidence>
<feature type="transmembrane region" description="Helical" evidence="6">
    <location>
        <begin position="296"/>
        <end position="325"/>
    </location>
</feature>
<keyword evidence="5 6" id="KW-0472">Membrane</keyword>
<keyword evidence="2" id="KW-1003">Cell membrane</keyword>
<sequence length="379" mass="40674">MFRFAPYVLKTLWRHRTRTALTVSGTAVALFVFAFVSAIQEGMDRLANDQAADQSLIVFQANRFCPSTSKLQDGYADRIRKIEGVKDAVPIKVYMNNCRASLDVVVFNGMPPEKLRTFRDLTLLQGDWATFEKQRDAALVGQSVFNRRKLKLGQKFSIGMLTVTVSGVFKSTSPGEDAMIFTHLEFLQRTKGLASVGTCTQVEVALAPGADPKKIAATIDDLYRGGPVPTDTRTRGVFQAKTVGDLVELVGFTQLLGFACVGLVLALVSTTTIMGVQDRINEHAVLQTLGCTSLRIFRLVLAESSLVSLIGGLVGVAAALITLHATQLSLGTEGILISFLPSTRLAITGVVVSAAVGVVAGLIPAWQAGRADIVSALRS</sequence>
<dbReference type="PANTHER" id="PTHR43738">
    <property type="entry name" value="ABC TRANSPORTER, MEMBRANE PROTEIN"/>
    <property type="match status" value="1"/>
</dbReference>
<dbReference type="GO" id="GO:0005886">
    <property type="term" value="C:plasma membrane"/>
    <property type="evidence" value="ECO:0007669"/>
    <property type="project" value="UniProtKB-SubCell"/>
</dbReference>
<evidence type="ECO:0000256" key="3">
    <source>
        <dbReference type="ARBA" id="ARBA00022692"/>
    </source>
</evidence>
<dbReference type="KEGG" id="ccos:Pan44_07810"/>
<evidence type="ECO:0000256" key="2">
    <source>
        <dbReference type="ARBA" id="ARBA00022475"/>
    </source>
</evidence>
<dbReference type="EMBL" id="CP036271">
    <property type="protein sequence ID" value="QDT52769.1"/>
    <property type="molecule type" value="Genomic_DNA"/>
</dbReference>
<protein>
    <submittedName>
        <fullName evidence="9">ABC transporter permease YtrF</fullName>
    </submittedName>
</protein>
<evidence type="ECO:0000313" key="9">
    <source>
        <dbReference type="EMBL" id="QDT52769.1"/>
    </source>
</evidence>
<keyword evidence="3 6" id="KW-0812">Transmembrane</keyword>
<proteinExistence type="predicted"/>
<dbReference type="PANTHER" id="PTHR43738:SF3">
    <property type="entry name" value="ABC TRANSPORTER PERMEASE"/>
    <property type="match status" value="1"/>
</dbReference>
<gene>
    <name evidence="9" type="primary">ytrF_2</name>
    <name evidence="9" type="ORF">Pan44_07810</name>
</gene>
<feature type="transmembrane region" description="Helical" evidence="6">
    <location>
        <begin position="345"/>
        <end position="366"/>
    </location>
</feature>
<reference evidence="9 10" key="1">
    <citation type="submission" date="2019-02" db="EMBL/GenBank/DDBJ databases">
        <title>Deep-cultivation of Planctomycetes and their phenomic and genomic characterization uncovers novel biology.</title>
        <authorList>
            <person name="Wiegand S."/>
            <person name="Jogler M."/>
            <person name="Boedeker C."/>
            <person name="Pinto D."/>
            <person name="Vollmers J."/>
            <person name="Rivas-Marin E."/>
            <person name="Kohn T."/>
            <person name="Peeters S.H."/>
            <person name="Heuer A."/>
            <person name="Rast P."/>
            <person name="Oberbeckmann S."/>
            <person name="Bunk B."/>
            <person name="Jeske O."/>
            <person name="Meyerdierks A."/>
            <person name="Storesund J.E."/>
            <person name="Kallscheuer N."/>
            <person name="Luecker S."/>
            <person name="Lage O.M."/>
            <person name="Pohl T."/>
            <person name="Merkel B.J."/>
            <person name="Hornburger P."/>
            <person name="Mueller R.-W."/>
            <person name="Bruemmer F."/>
            <person name="Labrenz M."/>
            <person name="Spormann A.M."/>
            <person name="Op den Camp H."/>
            <person name="Overmann J."/>
            <person name="Amann R."/>
            <person name="Jetten M.S.M."/>
            <person name="Mascher T."/>
            <person name="Medema M.H."/>
            <person name="Devos D.P."/>
            <person name="Kaster A.-K."/>
            <person name="Ovreas L."/>
            <person name="Rohde M."/>
            <person name="Galperin M.Y."/>
            <person name="Jogler C."/>
        </authorList>
    </citation>
    <scope>NUCLEOTIDE SEQUENCE [LARGE SCALE GENOMIC DNA]</scope>
    <source>
        <strain evidence="9 10">Pan44</strain>
    </source>
</reference>
<dbReference type="RefSeq" id="WP_145027401.1">
    <property type="nucleotide sequence ID" value="NZ_CP036271.1"/>
</dbReference>
<evidence type="ECO:0000256" key="4">
    <source>
        <dbReference type="ARBA" id="ARBA00022989"/>
    </source>
</evidence>
<evidence type="ECO:0000259" key="7">
    <source>
        <dbReference type="Pfam" id="PF02687"/>
    </source>
</evidence>
<keyword evidence="10" id="KW-1185">Reference proteome</keyword>
<dbReference type="AlphaFoldDB" id="A0A517S9G8"/>
<evidence type="ECO:0000256" key="5">
    <source>
        <dbReference type="ARBA" id="ARBA00023136"/>
    </source>
</evidence>